<dbReference type="InterPro" id="IPR004839">
    <property type="entry name" value="Aminotransferase_I/II_large"/>
</dbReference>
<dbReference type="GO" id="GO:0008483">
    <property type="term" value="F:transaminase activity"/>
    <property type="evidence" value="ECO:0007669"/>
    <property type="project" value="UniProtKB-KW"/>
</dbReference>
<gene>
    <name evidence="7" type="ORF">GCM10023211_01350</name>
</gene>
<sequence length="386" mass="44701">MQKYNFEEMIPRHGTNSAKWCNRNQSIIPLSVADMDIALPDIIITSLSESVQNGIYGYTLLSDNWYDVTANWFMRHYQWYVNPEHIVFCPRVIQAVSLYIQNYTHIGDKITILSPAYSPISQAVVVNQRHLLESELIYHDQQYTIDFADLEHKFSQSVCFILLSPHNPTGTVWSKNDLIKIAKLAEKYQVFIISDDVHADFIFNGQHHQSISTISSFVEQNSFICTSPAKTFNIAGLEVSNIVIANDKHRQKFKHCLIAAGIHNPGYFSVPAFLAAYQRGDEWLNALKIYLQSNRNWVIQTCQRHFPQWHITQSDGTYMLWVDYRDMNISESQLKHWFIELAGIEMSWGSSFGQSGKGFFRINIATPKTRLDEAFKRLIRSNPYYH</sequence>
<evidence type="ECO:0000256" key="5">
    <source>
        <dbReference type="ARBA" id="ARBA00037974"/>
    </source>
</evidence>
<dbReference type="Gene3D" id="3.90.1150.10">
    <property type="entry name" value="Aspartate Aminotransferase, domain 1"/>
    <property type="match status" value="1"/>
</dbReference>
<accession>A0ABP9N246</accession>
<comment type="similarity">
    <text evidence="5">Belongs to the class-II pyridoxal-phosphate-dependent aminotransferase family. MalY/PatB cystathionine beta-lyase subfamily.</text>
</comment>
<keyword evidence="7" id="KW-0808">Transferase</keyword>
<dbReference type="NCBIfam" id="TIGR04350">
    <property type="entry name" value="C_S_lyase_PatB"/>
    <property type="match status" value="1"/>
</dbReference>
<feature type="domain" description="Aminotransferase class I/classII large" evidence="6">
    <location>
        <begin position="49"/>
        <end position="378"/>
    </location>
</feature>
<dbReference type="SUPFAM" id="SSF53383">
    <property type="entry name" value="PLP-dependent transferases"/>
    <property type="match status" value="1"/>
</dbReference>
<comment type="caution">
    <text evidence="7">The sequence shown here is derived from an EMBL/GenBank/DDBJ whole genome shotgun (WGS) entry which is preliminary data.</text>
</comment>
<dbReference type="InterPro" id="IPR015424">
    <property type="entry name" value="PyrdxlP-dep_Trfase"/>
</dbReference>
<dbReference type="EC" id="4.4.1.13" evidence="2"/>
<dbReference type="Pfam" id="PF00155">
    <property type="entry name" value="Aminotran_1_2"/>
    <property type="match status" value="1"/>
</dbReference>
<evidence type="ECO:0000256" key="4">
    <source>
        <dbReference type="ARBA" id="ARBA00023239"/>
    </source>
</evidence>
<evidence type="ECO:0000256" key="3">
    <source>
        <dbReference type="ARBA" id="ARBA00022898"/>
    </source>
</evidence>
<organism evidence="7 8">
    <name type="scientific">Orbus sasakiae</name>
    <dbReference type="NCBI Taxonomy" id="1078475"/>
    <lineage>
        <taxon>Bacteria</taxon>
        <taxon>Pseudomonadati</taxon>
        <taxon>Pseudomonadota</taxon>
        <taxon>Gammaproteobacteria</taxon>
        <taxon>Orbales</taxon>
        <taxon>Orbaceae</taxon>
        <taxon>Orbus</taxon>
    </lineage>
</organism>
<dbReference type="Gene3D" id="3.40.640.10">
    <property type="entry name" value="Type I PLP-dependent aspartate aminotransferase-like (Major domain)"/>
    <property type="match status" value="1"/>
</dbReference>
<keyword evidence="8" id="KW-1185">Reference proteome</keyword>
<dbReference type="Proteomes" id="UP001500171">
    <property type="component" value="Unassembled WGS sequence"/>
</dbReference>
<dbReference type="CDD" id="cd00609">
    <property type="entry name" value="AAT_like"/>
    <property type="match status" value="1"/>
</dbReference>
<dbReference type="RefSeq" id="WP_345487688.1">
    <property type="nucleotide sequence ID" value="NZ_BAABHY010000001.1"/>
</dbReference>
<dbReference type="EMBL" id="BAABHY010000001">
    <property type="protein sequence ID" value="GAA5104152.1"/>
    <property type="molecule type" value="Genomic_DNA"/>
</dbReference>
<evidence type="ECO:0000313" key="8">
    <source>
        <dbReference type="Proteomes" id="UP001500171"/>
    </source>
</evidence>
<dbReference type="InterPro" id="IPR015421">
    <property type="entry name" value="PyrdxlP-dep_Trfase_major"/>
</dbReference>
<keyword evidence="3" id="KW-0663">Pyridoxal phosphate</keyword>
<evidence type="ECO:0000259" key="6">
    <source>
        <dbReference type="Pfam" id="PF00155"/>
    </source>
</evidence>
<evidence type="ECO:0000313" key="7">
    <source>
        <dbReference type="EMBL" id="GAA5104152.1"/>
    </source>
</evidence>
<protein>
    <recommendedName>
        <fullName evidence="2">cysteine-S-conjugate beta-lyase</fullName>
        <ecNumber evidence="2">4.4.1.13</ecNumber>
    </recommendedName>
</protein>
<comment type="cofactor">
    <cofactor evidence="1">
        <name>pyridoxal 5'-phosphate</name>
        <dbReference type="ChEBI" id="CHEBI:597326"/>
    </cofactor>
</comment>
<reference evidence="8" key="1">
    <citation type="journal article" date="2019" name="Int. J. Syst. Evol. Microbiol.">
        <title>The Global Catalogue of Microorganisms (GCM) 10K type strain sequencing project: providing services to taxonomists for standard genome sequencing and annotation.</title>
        <authorList>
            <consortium name="The Broad Institute Genomics Platform"/>
            <consortium name="The Broad Institute Genome Sequencing Center for Infectious Disease"/>
            <person name="Wu L."/>
            <person name="Ma J."/>
        </authorList>
    </citation>
    <scope>NUCLEOTIDE SEQUENCE [LARGE SCALE GENOMIC DNA]</scope>
    <source>
        <strain evidence="8">JCM 18050</strain>
    </source>
</reference>
<dbReference type="InterPro" id="IPR015422">
    <property type="entry name" value="PyrdxlP-dep_Trfase_small"/>
</dbReference>
<dbReference type="PANTHER" id="PTHR43525:SF1">
    <property type="entry name" value="PROTEIN MALY"/>
    <property type="match status" value="1"/>
</dbReference>
<dbReference type="InterPro" id="IPR051798">
    <property type="entry name" value="Class-II_PLP-Dep_Aminotrans"/>
</dbReference>
<evidence type="ECO:0000256" key="2">
    <source>
        <dbReference type="ARBA" id="ARBA00012224"/>
    </source>
</evidence>
<name>A0ABP9N246_9GAMM</name>
<keyword evidence="7" id="KW-0032">Aminotransferase</keyword>
<proteinExistence type="inferred from homology"/>
<dbReference type="PANTHER" id="PTHR43525">
    <property type="entry name" value="PROTEIN MALY"/>
    <property type="match status" value="1"/>
</dbReference>
<keyword evidence="4" id="KW-0456">Lyase</keyword>
<evidence type="ECO:0000256" key="1">
    <source>
        <dbReference type="ARBA" id="ARBA00001933"/>
    </source>
</evidence>
<dbReference type="InterPro" id="IPR027619">
    <property type="entry name" value="C-S_lyase_PatB-like"/>
</dbReference>